<organism evidence="3 4">
    <name type="scientific">Apiospora phragmitis</name>
    <dbReference type="NCBI Taxonomy" id="2905665"/>
    <lineage>
        <taxon>Eukaryota</taxon>
        <taxon>Fungi</taxon>
        <taxon>Dikarya</taxon>
        <taxon>Ascomycota</taxon>
        <taxon>Pezizomycotina</taxon>
        <taxon>Sordariomycetes</taxon>
        <taxon>Xylariomycetidae</taxon>
        <taxon>Amphisphaeriales</taxon>
        <taxon>Apiosporaceae</taxon>
        <taxon>Apiospora</taxon>
    </lineage>
</organism>
<dbReference type="InterPro" id="IPR012967">
    <property type="entry name" value="COMT_dimerisation"/>
</dbReference>
<feature type="region of interest" description="Disordered" evidence="1">
    <location>
        <begin position="222"/>
        <end position="256"/>
    </location>
</feature>
<dbReference type="InterPro" id="IPR036388">
    <property type="entry name" value="WH-like_DNA-bd_sf"/>
</dbReference>
<dbReference type="PANTHER" id="PTHR43712:SF5">
    <property type="entry name" value="O-METHYLTRANSFERASE ASQN-RELATED"/>
    <property type="match status" value="1"/>
</dbReference>
<dbReference type="InterPro" id="IPR036390">
    <property type="entry name" value="WH_DNA-bd_sf"/>
</dbReference>
<dbReference type="Gene3D" id="3.40.50.150">
    <property type="entry name" value="Vaccinia Virus protein VP39"/>
    <property type="match status" value="1"/>
</dbReference>
<accession>A0ABR1VYR8</accession>
<feature type="domain" description="O-methyltransferase dimerisation" evidence="2">
    <location>
        <begin position="28"/>
        <end position="95"/>
    </location>
</feature>
<dbReference type="SUPFAM" id="SSF46785">
    <property type="entry name" value="Winged helix' DNA-binding domain"/>
    <property type="match status" value="1"/>
</dbReference>
<proteinExistence type="predicted"/>
<gene>
    <name evidence="3" type="ORF">PG994_003630</name>
</gene>
<reference evidence="3 4" key="1">
    <citation type="submission" date="2023-01" db="EMBL/GenBank/DDBJ databases">
        <title>Analysis of 21 Apiospora genomes using comparative genomics revels a genus with tremendous synthesis potential of carbohydrate active enzymes and secondary metabolites.</title>
        <authorList>
            <person name="Sorensen T."/>
        </authorList>
    </citation>
    <scope>NUCLEOTIDE SEQUENCE [LARGE SCALE GENOMIC DNA]</scope>
    <source>
        <strain evidence="3 4">CBS 135458</strain>
    </source>
</reference>
<name>A0ABR1VYR8_9PEZI</name>
<dbReference type="Gene3D" id="1.10.10.10">
    <property type="entry name" value="Winged helix-like DNA-binding domain superfamily/Winged helix DNA-binding domain"/>
    <property type="match status" value="1"/>
</dbReference>
<evidence type="ECO:0000259" key="2">
    <source>
        <dbReference type="Pfam" id="PF08100"/>
    </source>
</evidence>
<dbReference type="InterPro" id="IPR029063">
    <property type="entry name" value="SAM-dependent_MTases_sf"/>
</dbReference>
<dbReference type="GeneID" id="92088102"/>
<dbReference type="Proteomes" id="UP001480595">
    <property type="component" value="Unassembled WGS sequence"/>
</dbReference>
<dbReference type="Pfam" id="PF08100">
    <property type="entry name" value="Dimerisation"/>
    <property type="match status" value="1"/>
</dbReference>
<feature type="compositionally biased region" description="Low complexity" evidence="1">
    <location>
        <begin position="222"/>
        <end position="238"/>
    </location>
</feature>
<sequence>MKKSEELVGLVQSPAEHATSMILRTMEIAVIRTLLSLNALQTILPTGSIPLQDLAAATKTQAPLLERLLRVVTRTGFLTRESIGAYSHTHTSLAYAGPIGALFSPCYDEGIRALVRLPEYLSVLAKEEAKNAKHSPFTWNEGQEGKATFEILSEMPARTEGIHTLASNVQHLRPYTGFYDFAKLASTSSSGADVDRDRPVFVDVGGGSGHVIEEVLQAFPRSAPSSASSRTAPRPWRWPARRASSRPACGCSSTTT</sequence>
<evidence type="ECO:0000313" key="3">
    <source>
        <dbReference type="EMBL" id="KAK8076358.1"/>
    </source>
</evidence>
<evidence type="ECO:0000313" key="4">
    <source>
        <dbReference type="Proteomes" id="UP001480595"/>
    </source>
</evidence>
<dbReference type="PANTHER" id="PTHR43712">
    <property type="entry name" value="PUTATIVE (AFU_ORTHOLOGUE AFUA_4G14580)-RELATED"/>
    <property type="match status" value="1"/>
</dbReference>
<evidence type="ECO:0000256" key="1">
    <source>
        <dbReference type="SAM" id="MobiDB-lite"/>
    </source>
</evidence>
<keyword evidence="4" id="KW-1185">Reference proteome</keyword>
<protein>
    <recommendedName>
        <fullName evidence="2">O-methyltransferase dimerisation domain-containing protein</fullName>
    </recommendedName>
</protein>
<dbReference type="EMBL" id="JAQQWL010000004">
    <property type="protein sequence ID" value="KAK8076358.1"/>
    <property type="molecule type" value="Genomic_DNA"/>
</dbReference>
<comment type="caution">
    <text evidence="3">The sequence shown here is derived from an EMBL/GenBank/DDBJ whole genome shotgun (WGS) entry which is preliminary data.</text>
</comment>
<dbReference type="RefSeq" id="XP_066719317.1">
    <property type="nucleotide sequence ID" value="XM_066855039.1"/>
</dbReference>